<protein>
    <submittedName>
        <fullName evidence="1">Delta 8-sphingolipid desaturase</fullName>
    </submittedName>
</protein>
<gene>
    <name evidence="1" type="ORF">BDN72DRAFT_953635</name>
</gene>
<accession>A0ACD3BHV2</accession>
<organism evidence="1 2">
    <name type="scientific">Pluteus cervinus</name>
    <dbReference type="NCBI Taxonomy" id="181527"/>
    <lineage>
        <taxon>Eukaryota</taxon>
        <taxon>Fungi</taxon>
        <taxon>Dikarya</taxon>
        <taxon>Basidiomycota</taxon>
        <taxon>Agaricomycotina</taxon>
        <taxon>Agaricomycetes</taxon>
        <taxon>Agaricomycetidae</taxon>
        <taxon>Agaricales</taxon>
        <taxon>Pluteineae</taxon>
        <taxon>Pluteaceae</taxon>
        <taxon>Pluteus</taxon>
    </lineage>
</organism>
<evidence type="ECO:0000313" key="1">
    <source>
        <dbReference type="EMBL" id="TFK77162.1"/>
    </source>
</evidence>
<evidence type="ECO:0000313" key="2">
    <source>
        <dbReference type="Proteomes" id="UP000308600"/>
    </source>
</evidence>
<dbReference type="Proteomes" id="UP000308600">
    <property type="component" value="Unassembled WGS sequence"/>
</dbReference>
<sequence>MGASTIWSRTDIANQILSGDHLIIYRNHLLRISPSWLDAHPGGTLALLHFVGRDATDEVDAYHSDATIKMVERFSIGRVELSQRGWDPLTPPVMSGWVRTVDGDGKPQWYHEAEAIRTHEHNNNNLPSSEILLVDKNLALSSSSGPTLATITPPPSPLSLEVQAKHSKAYKELHKRISDAGLYQTPYLTGYGPEVLRYSLLAGLSAYTYAHDWLIPSAVLLGLFWHQLAFTAHDLGHMGVTHVWAIDRLLAIFIADFLGGLSIGWWVQNHNVHHLVTNHPSHDPDIAHIPFFAISTTFFSSLWSSYYKRIMPFDRFSKFLISFQHKLFYIIMMFGRFNLYANSYTFLYQKAWDSKRARGGRWAWWLEILAVGLFWTWYTYVLYGCGSWPKAIVYLLVSHAITSPLHVQIVLSHFSMSTEDLGPVESFPHRQMRTTTDVICDDAVAFLHGGLHLQVTHHLFPRLPRHNLRKASKLVKEFAKEECLVYAEFGFIRGNCDVIGVLREVADQVKIIGQVADAEVAEVVNKLHKNSGPDPNTILNCR</sequence>
<reference evidence="1 2" key="1">
    <citation type="journal article" date="2019" name="Nat. Ecol. Evol.">
        <title>Megaphylogeny resolves global patterns of mushroom evolution.</title>
        <authorList>
            <person name="Varga T."/>
            <person name="Krizsan K."/>
            <person name="Foldi C."/>
            <person name="Dima B."/>
            <person name="Sanchez-Garcia M."/>
            <person name="Sanchez-Ramirez S."/>
            <person name="Szollosi G.J."/>
            <person name="Szarkandi J.G."/>
            <person name="Papp V."/>
            <person name="Albert L."/>
            <person name="Andreopoulos W."/>
            <person name="Angelini C."/>
            <person name="Antonin V."/>
            <person name="Barry K.W."/>
            <person name="Bougher N.L."/>
            <person name="Buchanan P."/>
            <person name="Buyck B."/>
            <person name="Bense V."/>
            <person name="Catcheside P."/>
            <person name="Chovatia M."/>
            <person name="Cooper J."/>
            <person name="Damon W."/>
            <person name="Desjardin D."/>
            <person name="Finy P."/>
            <person name="Geml J."/>
            <person name="Haridas S."/>
            <person name="Hughes K."/>
            <person name="Justo A."/>
            <person name="Karasinski D."/>
            <person name="Kautmanova I."/>
            <person name="Kiss B."/>
            <person name="Kocsube S."/>
            <person name="Kotiranta H."/>
            <person name="LaButti K.M."/>
            <person name="Lechner B.E."/>
            <person name="Liimatainen K."/>
            <person name="Lipzen A."/>
            <person name="Lukacs Z."/>
            <person name="Mihaltcheva S."/>
            <person name="Morgado L.N."/>
            <person name="Niskanen T."/>
            <person name="Noordeloos M.E."/>
            <person name="Ohm R.A."/>
            <person name="Ortiz-Santana B."/>
            <person name="Ovrebo C."/>
            <person name="Racz N."/>
            <person name="Riley R."/>
            <person name="Savchenko A."/>
            <person name="Shiryaev A."/>
            <person name="Soop K."/>
            <person name="Spirin V."/>
            <person name="Szebenyi C."/>
            <person name="Tomsovsky M."/>
            <person name="Tulloss R.E."/>
            <person name="Uehling J."/>
            <person name="Grigoriev I.V."/>
            <person name="Vagvolgyi C."/>
            <person name="Papp T."/>
            <person name="Martin F.M."/>
            <person name="Miettinen O."/>
            <person name="Hibbett D.S."/>
            <person name="Nagy L.G."/>
        </authorList>
    </citation>
    <scope>NUCLEOTIDE SEQUENCE [LARGE SCALE GENOMIC DNA]</scope>
    <source>
        <strain evidence="1 2">NL-1719</strain>
    </source>
</reference>
<keyword evidence="2" id="KW-1185">Reference proteome</keyword>
<name>A0ACD3BHV2_9AGAR</name>
<dbReference type="EMBL" id="ML208259">
    <property type="protein sequence ID" value="TFK77162.1"/>
    <property type="molecule type" value="Genomic_DNA"/>
</dbReference>
<proteinExistence type="predicted"/>